<evidence type="ECO:0000313" key="1">
    <source>
        <dbReference type="EMBL" id="VVB17747.1"/>
    </source>
</evidence>
<proteinExistence type="predicted"/>
<gene>
    <name evidence="1" type="ORF">ANE_LOCUS28191</name>
</gene>
<dbReference type="AlphaFoldDB" id="A0A565CVY2"/>
<accession>A0A565CVY2</accession>
<evidence type="ECO:0000313" key="2">
    <source>
        <dbReference type="Proteomes" id="UP000489600"/>
    </source>
</evidence>
<reference evidence="1" key="1">
    <citation type="submission" date="2019-07" db="EMBL/GenBank/DDBJ databases">
        <authorList>
            <person name="Dittberner H."/>
        </authorList>
    </citation>
    <scope>NUCLEOTIDE SEQUENCE [LARGE SCALE GENOMIC DNA]</scope>
</reference>
<keyword evidence="2" id="KW-1185">Reference proteome</keyword>
<dbReference type="EMBL" id="CABITT030000008">
    <property type="protein sequence ID" value="VVB17747.1"/>
    <property type="molecule type" value="Genomic_DNA"/>
</dbReference>
<dbReference type="Proteomes" id="UP000489600">
    <property type="component" value="Unassembled WGS sequence"/>
</dbReference>
<organism evidence="1 2">
    <name type="scientific">Arabis nemorensis</name>
    <dbReference type="NCBI Taxonomy" id="586526"/>
    <lineage>
        <taxon>Eukaryota</taxon>
        <taxon>Viridiplantae</taxon>
        <taxon>Streptophyta</taxon>
        <taxon>Embryophyta</taxon>
        <taxon>Tracheophyta</taxon>
        <taxon>Spermatophyta</taxon>
        <taxon>Magnoliopsida</taxon>
        <taxon>eudicotyledons</taxon>
        <taxon>Gunneridae</taxon>
        <taxon>Pentapetalae</taxon>
        <taxon>rosids</taxon>
        <taxon>malvids</taxon>
        <taxon>Brassicales</taxon>
        <taxon>Brassicaceae</taxon>
        <taxon>Arabideae</taxon>
        <taxon>Arabis</taxon>
    </lineage>
</organism>
<protein>
    <submittedName>
        <fullName evidence="1">Uncharacterized protein</fullName>
    </submittedName>
</protein>
<name>A0A565CVY2_9BRAS</name>
<comment type="caution">
    <text evidence="1">The sequence shown here is derived from an EMBL/GenBank/DDBJ whole genome shotgun (WGS) entry which is preliminary data.</text>
</comment>
<sequence length="69" mass="7676">MEEASNRDVFMEGEVAVIEPEGNGMEEFESVIDPSVIAAESQIESEGETDEVGYEEIERTPSVVVKRRN</sequence>